<protein>
    <submittedName>
        <fullName evidence="2">Nucleotidyltransferase family protein</fullName>
    </submittedName>
</protein>
<evidence type="ECO:0000259" key="1">
    <source>
        <dbReference type="Pfam" id="PF12804"/>
    </source>
</evidence>
<dbReference type="InterPro" id="IPR025877">
    <property type="entry name" value="MobA-like_NTP_Trfase"/>
</dbReference>
<dbReference type="CDD" id="cd04182">
    <property type="entry name" value="GT_2_like_f"/>
    <property type="match status" value="1"/>
</dbReference>
<evidence type="ECO:0000313" key="3">
    <source>
        <dbReference type="Proteomes" id="UP000774750"/>
    </source>
</evidence>
<proteinExistence type="predicted"/>
<gene>
    <name evidence="2" type="ORF">H6A12_06080</name>
</gene>
<dbReference type="Pfam" id="PF12804">
    <property type="entry name" value="NTP_transf_3"/>
    <property type="match status" value="1"/>
</dbReference>
<dbReference type="GO" id="GO:0016779">
    <property type="term" value="F:nucleotidyltransferase activity"/>
    <property type="evidence" value="ECO:0007669"/>
    <property type="project" value="UniProtKB-ARBA"/>
</dbReference>
<reference evidence="2" key="2">
    <citation type="journal article" date="2021" name="Sci. Rep.">
        <title>The distribution of antibiotic resistance genes in chicken gut microbiota commensals.</title>
        <authorList>
            <person name="Juricova H."/>
            <person name="Matiasovicova J."/>
            <person name="Kubasova T."/>
            <person name="Cejkova D."/>
            <person name="Rychlik I."/>
        </authorList>
    </citation>
    <scope>NUCLEOTIDE SEQUENCE</scope>
    <source>
        <strain evidence="2">An559</strain>
    </source>
</reference>
<dbReference type="EMBL" id="JACJKY010000007">
    <property type="protein sequence ID" value="MBM6920719.1"/>
    <property type="molecule type" value="Genomic_DNA"/>
</dbReference>
<reference evidence="2" key="1">
    <citation type="submission" date="2020-08" db="EMBL/GenBank/DDBJ databases">
        <authorList>
            <person name="Cejkova D."/>
            <person name="Kubasova T."/>
            <person name="Jahodarova E."/>
            <person name="Rychlik I."/>
        </authorList>
    </citation>
    <scope>NUCLEOTIDE SEQUENCE</scope>
    <source>
        <strain evidence="2">An559</strain>
    </source>
</reference>
<sequence length="186" mass="20231">MIDLILLAGGASRRFGGKKLTALFHGRPLYTYAFDAASAVKDLCRVTVVTNEEALRTTAREMGFSVVNAPPPDEGIAASIRTGVAATDAQRAVCLMVCDQPHFTGELLRAFLLGFLESGKPLGRVYSGETPGNPAVFAAEFRTELLRLTGDSGGKQIFLGREHEIYRFSVSKEALLDYDTPWEKES</sequence>
<keyword evidence="3" id="KW-1185">Reference proteome</keyword>
<evidence type="ECO:0000313" key="2">
    <source>
        <dbReference type="EMBL" id="MBM6920719.1"/>
    </source>
</evidence>
<accession>A0A938X8R9</accession>
<feature type="domain" description="MobA-like NTP transferase" evidence="1">
    <location>
        <begin position="5"/>
        <end position="158"/>
    </location>
</feature>
<dbReference type="Proteomes" id="UP000774750">
    <property type="component" value="Unassembled WGS sequence"/>
</dbReference>
<dbReference type="PANTHER" id="PTHR43777:SF1">
    <property type="entry name" value="MOLYBDENUM COFACTOR CYTIDYLYLTRANSFERASE"/>
    <property type="match status" value="1"/>
</dbReference>
<dbReference type="SUPFAM" id="SSF53448">
    <property type="entry name" value="Nucleotide-diphospho-sugar transferases"/>
    <property type="match status" value="1"/>
</dbReference>
<dbReference type="RefSeq" id="WP_204445895.1">
    <property type="nucleotide sequence ID" value="NZ_JACJKY010000007.1"/>
</dbReference>
<dbReference type="Gene3D" id="3.90.550.10">
    <property type="entry name" value="Spore Coat Polysaccharide Biosynthesis Protein SpsA, Chain A"/>
    <property type="match status" value="1"/>
</dbReference>
<name>A0A938X8R9_9FIRM</name>
<dbReference type="InterPro" id="IPR029044">
    <property type="entry name" value="Nucleotide-diphossugar_trans"/>
</dbReference>
<dbReference type="PANTHER" id="PTHR43777">
    <property type="entry name" value="MOLYBDENUM COFACTOR CYTIDYLYLTRANSFERASE"/>
    <property type="match status" value="1"/>
</dbReference>
<dbReference type="AlphaFoldDB" id="A0A938X8R9"/>
<organism evidence="2 3">
    <name type="scientific">Merdimmobilis hominis</name>
    <dbReference type="NCBI Taxonomy" id="2897707"/>
    <lineage>
        <taxon>Bacteria</taxon>
        <taxon>Bacillati</taxon>
        <taxon>Bacillota</taxon>
        <taxon>Clostridia</taxon>
        <taxon>Eubacteriales</taxon>
        <taxon>Oscillospiraceae</taxon>
        <taxon>Merdimmobilis</taxon>
    </lineage>
</organism>
<comment type="caution">
    <text evidence="2">The sequence shown here is derived from an EMBL/GenBank/DDBJ whole genome shotgun (WGS) entry which is preliminary data.</text>
</comment>